<comment type="caution">
    <text evidence="1">The sequence shown here is derived from an EMBL/GenBank/DDBJ whole genome shotgun (WGS) entry which is preliminary data.</text>
</comment>
<proteinExistence type="predicted"/>
<sequence length="233" mass="24607">MAVAWTATVAYGASHLLNPLADDPVTSDSNARVAGVATEDSRSGSSPATRVDAMLAKGYSLLSSTDIAGATVEEWDISASFPSSADTKRSLLGSAELELEERGLQEKRATIDIQGAKCATACSWQQNVPKANVNDCPSAYGALYGTTGIFTVNPTRALSSTVANCSVWVVNRSQNAIIYDYWDAGGTGQWLTYYCLQQQSATVGVCLYNGQGIGTNVTNGVWTAVSHPKFMSL</sequence>
<dbReference type="EMBL" id="CAFZ01000031">
    <property type="protein sequence ID" value="CCA68359.1"/>
    <property type="molecule type" value="Genomic_DNA"/>
</dbReference>
<dbReference type="Proteomes" id="UP000007148">
    <property type="component" value="Unassembled WGS sequence"/>
</dbReference>
<accession>G4TAP2</accession>
<organism evidence="1 2">
    <name type="scientific">Serendipita indica (strain DSM 11827)</name>
    <name type="common">Root endophyte fungus</name>
    <name type="synonym">Piriformospora indica</name>
    <dbReference type="NCBI Taxonomy" id="1109443"/>
    <lineage>
        <taxon>Eukaryota</taxon>
        <taxon>Fungi</taxon>
        <taxon>Dikarya</taxon>
        <taxon>Basidiomycota</taxon>
        <taxon>Agaricomycotina</taxon>
        <taxon>Agaricomycetes</taxon>
        <taxon>Sebacinales</taxon>
        <taxon>Serendipitaceae</taxon>
        <taxon>Serendipita</taxon>
    </lineage>
</organism>
<name>G4TAP2_SERID</name>
<dbReference type="AlphaFoldDB" id="G4TAP2"/>
<dbReference type="HOGENOM" id="CLU_1190292_0_0_1"/>
<keyword evidence="2" id="KW-1185">Reference proteome</keyword>
<reference evidence="1 2" key="1">
    <citation type="journal article" date="2011" name="PLoS Pathog.">
        <title>Endophytic Life Strategies Decoded by Genome and Transcriptome Analyses of the Mutualistic Root Symbiont Piriformospora indica.</title>
        <authorList>
            <person name="Zuccaro A."/>
            <person name="Lahrmann U."/>
            <person name="Guldener U."/>
            <person name="Langen G."/>
            <person name="Pfiffi S."/>
            <person name="Biedenkopf D."/>
            <person name="Wong P."/>
            <person name="Samans B."/>
            <person name="Grimm C."/>
            <person name="Basiewicz M."/>
            <person name="Murat C."/>
            <person name="Martin F."/>
            <person name="Kogel K.H."/>
        </authorList>
    </citation>
    <scope>NUCLEOTIDE SEQUENCE [LARGE SCALE GENOMIC DNA]</scope>
    <source>
        <strain evidence="1 2">DSM 11827</strain>
    </source>
</reference>
<evidence type="ECO:0000313" key="2">
    <source>
        <dbReference type="Proteomes" id="UP000007148"/>
    </source>
</evidence>
<dbReference type="InParanoid" id="G4TAP2"/>
<dbReference type="OrthoDB" id="10444682at2759"/>
<gene>
    <name evidence="1" type="ORF">PIIN_02225</name>
</gene>
<protein>
    <submittedName>
        <fullName evidence="1">Uncharacterized protein</fullName>
    </submittedName>
</protein>
<evidence type="ECO:0000313" key="1">
    <source>
        <dbReference type="EMBL" id="CCA68359.1"/>
    </source>
</evidence>